<proteinExistence type="predicted"/>
<feature type="transmembrane region" description="Helical" evidence="1">
    <location>
        <begin position="84"/>
        <end position="102"/>
    </location>
</feature>
<keyword evidence="3" id="KW-1185">Reference proteome</keyword>
<organism evidence="2 3">
    <name type="scientific">Ilex paraguariensis</name>
    <name type="common">yerba mate</name>
    <dbReference type="NCBI Taxonomy" id="185542"/>
    <lineage>
        <taxon>Eukaryota</taxon>
        <taxon>Viridiplantae</taxon>
        <taxon>Streptophyta</taxon>
        <taxon>Embryophyta</taxon>
        <taxon>Tracheophyta</taxon>
        <taxon>Spermatophyta</taxon>
        <taxon>Magnoliopsida</taxon>
        <taxon>eudicotyledons</taxon>
        <taxon>Gunneridae</taxon>
        <taxon>Pentapetalae</taxon>
        <taxon>asterids</taxon>
        <taxon>campanulids</taxon>
        <taxon>Aquifoliales</taxon>
        <taxon>Aquifoliaceae</taxon>
        <taxon>Ilex</taxon>
    </lineage>
</organism>
<protein>
    <submittedName>
        <fullName evidence="2">Uncharacterized protein</fullName>
    </submittedName>
</protein>
<dbReference type="EMBL" id="CAUOFW020010524">
    <property type="protein sequence ID" value="CAK9188597.1"/>
    <property type="molecule type" value="Genomic_DNA"/>
</dbReference>
<keyword evidence="1" id="KW-1133">Transmembrane helix</keyword>
<keyword evidence="1" id="KW-0812">Transmembrane</keyword>
<gene>
    <name evidence="2" type="ORF">ILEXP_LOCUS59286</name>
</gene>
<name>A0ABC8V5F5_9AQUA</name>
<feature type="transmembrane region" description="Helical" evidence="1">
    <location>
        <begin position="13"/>
        <end position="33"/>
    </location>
</feature>
<accession>A0ABC8V5F5</accession>
<dbReference type="AlphaFoldDB" id="A0ABC8V5F5"/>
<dbReference type="PANTHER" id="PTHR34658">
    <property type="entry name" value="OS01G0151800 PROTEIN"/>
    <property type="match status" value="1"/>
</dbReference>
<evidence type="ECO:0000313" key="3">
    <source>
        <dbReference type="Proteomes" id="UP001642360"/>
    </source>
</evidence>
<dbReference type="PANTHER" id="PTHR34658:SF2">
    <property type="entry name" value="OS01G0151800 PROTEIN"/>
    <property type="match status" value="1"/>
</dbReference>
<reference evidence="2 3" key="1">
    <citation type="submission" date="2024-02" db="EMBL/GenBank/DDBJ databases">
        <authorList>
            <person name="Vignale AGUSTIN F."/>
            <person name="Sosa J E."/>
            <person name="Modenutti C."/>
        </authorList>
    </citation>
    <scope>NUCLEOTIDE SEQUENCE [LARGE SCALE GENOMIC DNA]</scope>
</reference>
<keyword evidence="1" id="KW-0472">Membrane</keyword>
<sequence length="115" mass="12728">MLQRVFVSPRWPLFLYAATWTALLTATVMVASFSPEFAFVSAITPSYSFSSMCNSEGSVRVPLDVPAEVFCFPAQLFRRSKMDLLVPPVFAAMIVAGSAYVVRALGLWEVDNETH</sequence>
<evidence type="ECO:0000313" key="2">
    <source>
        <dbReference type="EMBL" id="CAK9188597.1"/>
    </source>
</evidence>
<evidence type="ECO:0000256" key="1">
    <source>
        <dbReference type="SAM" id="Phobius"/>
    </source>
</evidence>
<dbReference type="Proteomes" id="UP001642360">
    <property type="component" value="Unassembled WGS sequence"/>
</dbReference>
<comment type="caution">
    <text evidence="2">The sequence shown here is derived from an EMBL/GenBank/DDBJ whole genome shotgun (WGS) entry which is preliminary data.</text>
</comment>